<protein>
    <recommendedName>
        <fullName evidence="4">F-box domain-containing protein</fullName>
    </recommendedName>
</protein>
<accession>A0A9W9LJF1</accession>
<name>A0A9W9LJF1_9EURO</name>
<evidence type="ECO:0000313" key="3">
    <source>
        <dbReference type="Proteomes" id="UP001149163"/>
    </source>
</evidence>
<evidence type="ECO:0000256" key="1">
    <source>
        <dbReference type="SAM" id="MobiDB-lite"/>
    </source>
</evidence>
<organism evidence="2 3">
    <name type="scientific">Penicillium canariense</name>
    <dbReference type="NCBI Taxonomy" id="189055"/>
    <lineage>
        <taxon>Eukaryota</taxon>
        <taxon>Fungi</taxon>
        <taxon>Dikarya</taxon>
        <taxon>Ascomycota</taxon>
        <taxon>Pezizomycotina</taxon>
        <taxon>Eurotiomycetes</taxon>
        <taxon>Eurotiomycetidae</taxon>
        <taxon>Eurotiales</taxon>
        <taxon>Aspergillaceae</taxon>
        <taxon>Penicillium</taxon>
    </lineage>
</organism>
<dbReference type="PANTHER" id="PTHR42057">
    <property type="entry name" value="F-BOX DOMAIN PROTEIN (AFU_ORTHOLOGUE AFUA_4G00200)"/>
    <property type="match status" value="1"/>
</dbReference>
<evidence type="ECO:0008006" key="4">
    <source>
        <dbReference type="Google" id="ProtNLM"/>
    </source>
</evidence>
<dbReference type="InterPro" id="IPR036047">
    <property type="entry name" value="F-box-like_dom_sf"/>
</dbReference>
<proteinExistence type="predicted"/>
<dbReference type="InterPro" id="IPR032675">
    <property type="entry name" value="LRR_dom_sf"/>
</dbReference>
<reference evidence="2" key="1">
    <citation type="submission" date="2022-11" db="EMBL/GenBank/DDBJ databases">
        <authorList>
            <person name="Petersen C."/>
        </authorList>
    </citation>
    <scope>NUCLEOTIDE SEQUENCE</scope>
    <source>
        <strain evidence="2">IBT 26290</strain>
    </source>
</reference>
<sequence length="354" mass="41305">MVWLPLEILLMITSYIPDPVTLLSLRRVNREWSVPAAWELDRRLLLLDLSQSSQNTMESKRKVARARAMVRGVIVKYPDGEYWRLIKYSQDEQYEQIGEPPLNWIAPTRLTLRNLTITCWGCYIKNIAGAFCHTGFFFPWLRFLELRGCGFTADFQLDWIIRHGRTLRSLKLDDCAIVNRLMLWRFQLPMRLQAADPHSSLRVVQNESGRRIRLYNTRWAQYFDAMKQNMSQLRHFEFGSSRIREPGEEGPPFESERSKGPPFDKAPQFMFGLFQDRYLQADEETECRCCSWVFRTVVQHGPKRQRRLVDDPDRAALRALLQKIGQSVPEDAQSDHAGYVRGLMGLVKAKESGS</sequence>
<dbReference type="OrthoDB" id="3140657at2759"/>
<dbReference type="AlphaFoldDB" id="A0A9W9LJF1"/>
<dbReference type="SUPFAM" id="SSF52047">
    <property type="entry name" value="RNI-like"/>
    <property type="match status" value="1"/>
</dbReference>
<dbReference type="EMBL" id="JAPQKN010000004">
    <property type="protein sequence ID" value="KAJ5159950.1"/>
    <property type="molecule type" value="Genomic_DNA"/>
</dbReference>
<dbReference type="RefSeq" id="XP_056541508.1">
    <property type="nucleotide sequence ID" value="XM_056689079.1"/>
</dbReference>
<gene>
    <name evidence="2" type="ORF">N7482_006954</name>
</gene>
<keyword evidence="3" id="KW-1185">Reference proteome</keyword>
<dbReference type="Proteomes" id="UP001149163">
    <property type="component" value="Unassembled WGS sequence"/>
</dbReference>
<feature type="region of interest" description="Disordered" evidence="1">
    <location>
        <begin position="241"/>
        <end position="262"/>
    </location>
</feature>
<dbReference type="PANTHER" id="PTHR42057:SF2">
    <property type="entry name" value="F-BOX DOMAIN PROTEIN (AFU_ORTHOLOGUE AFUA_4G00200)-RELATED"/>
    <property type="match status" value="1"/>
</dbReference>
<dbReference type="Gene3D" id="3.80.10.10">
    <property type="entry name" value="Ribonuclease Inhibitor"/>
    <property type="match status" value="1"/>
</dbReference>
<dbReference type="GeneID" id="81428255"/>
<comment type="caution">
    <text evidence="2">The sequence shown here is derived from an EMBL/GenBank/DDBJ whole genome shotgun (WGS) entry which is preliminary data.</text>
</comment>
<reference evidence="2" key="2">
    <citation type="journal article" date="2023" name="IMA Fungus">
        <title>Comparative genomic study of the Penicillium genus elucidates a diverse pangenome and 15 lateral gene transfer events.</title>
        <authorList>
            <person name="Petersen C."/>
            <person name="Sorensen T."/>
            <person name="Nielsen M.R."/>
            <person name="Sondergaard T.E."/>
            <person name="Sorensen J.L."/>
            <person name="Fitzpatrick D.A."/>
            <person name="Frisvad J.C."/>
            <person name="Nielsen K.L."/>
        </authorList>
    </citation>
    <scope>NUCLEOTIDE SEQUENCE</scope>
    <source>
        <strain evidence="2">IBT 26290</strain>
    </source>
</reference>
<dbReference type="CDD" id="cd09917">
    <property type="entry name" value="F-box_SF"/>
    <property type="match status" value="1"/>
</dbReference>
<dbReference type="SUPFAM" id="SSF81383">
    <property type="entry name" value="F-box domain"/>
    <property type="match status" value="1"/>
</dbReference>
<evidence type="ECO:0000313" key="2">
    <source>
        <dbReference type="EMBL" id="KAJ5159950.1"/>
    </source>
</evidence>